<gene>
    <name evidence="1" type="ORF">PDIG_56880</name>
</gene>
<dbReference type="Proteomes" id="UP000009882">
    <property type="component" value="Unassembled WGS sequence"/>
</dbReference>
<dbReference type="HOGENOM" id="CLU_3175556_0_0_1"/>
<dbReference type="EMBL" id="AKCT01000228">
    <property type="protein sequence ID" value="EKV10399.1"/>
    <property type="molecule type" value="Genomic_DNA"/>
</dbReference>
<dbReference type="InParanoid" id="K9FMG6"/>
<protein>
    <submittedName>
        <fullName evidence="1">Uncharacterized protein</fullName>
    </submittedName>
</protein>
<sequence length="47" mass="5555">MSFRRFISDRRLQFSLFDLILCVRVCTACHRLRKAGKQLHAKQAFDA</sequence>
<comment type="caution">
    <text evidence="1">The sequence shown here is derived from an EMBL/GenBank/DDBJ whole genome shotgun (WGS) entry which is preliminary data.</text>
</comment>
<keyword evidence="2" id="KW-1185">Reference proteome</keyword>
<dbReference type="OrthoDB" id="4361504at2759"/>
<accession>K9FMG6</accession>
<evidence type="ECO:0000313" key="2">
    <source>
        <dbReference type="Proteomes" id="UP000009882"/>
    </source>
</evidence>
<evidence type="ECO:0000313" key="1">
    <source>
        <dbReference type="EMBL" id="EKV10399.1"/>
    </source>
</evidence>
<dbReference type="AlphaFoldDB" id="K9FMG6"/>
<proteinExistence type="predicted"/>
<name>K9FMG6_PEND2</name>
<organism evidence="1 2">
    <name type="scientific">Penicillium digitatum (strain PHI26 / CECT 20796)</name>
    <name type="common">Green mold</name>
    <dbReference type="NCBI Taxonomy" id="1170229"/>
    <lineage>
        <taxon>Eukaryota</taxon>
        <taxon>Fungi</taxon>
        <taxon>Dikarya</taxon>
        <taxon>Ascomycota</taxon>
        <taxon>Pezizomycotina</taxon>
        <taxon>Eurotiomycetes</taxon>
        <taxon>Eurotiomycetidae</taxon>
        <taxon>Eurotiales</taxon>
        <taxon>Aspergillaceae</taxon>
        <taxon>Penicillium</taxon>
    </lineage>
</organism>
<reference evidence="2" key="1">
    <citation type="journal article" date="2012" name="BMC Genomics">
        <title>Genome sequence of the necrotrophic fungus Penicillium digitatum, the main postharvest pathogen of citrus.</title>
        <authorList>
            <person name="Marcet-Houben M."/>
            <person name="Ballester A.-R."/>
            <person name="de la Fuente B."/>
            <person name="Harries E."/>
            <person name="Marcos J.F."/>
            <person name="Gonzalez-Candelas L."/>
            <person name="Gabaldon T."/>
        </authorList>
    </citation>
    <scope>NUCLEOTIDE SEQUENCE [LARGE SCALE GENOMIC DNA]</scope>
    <source>
        <strain evidence="2">PHI26 / CECT 20796</strain>
    </source>
</reference>